<dbReference type="CDD" id="cd02440">
    <property type="entry name" value="AdoMet_MTases"/>
    <property type="match status" value="1"/>
</dbReference>
<dbReference type="Gene3D" id="1.10.10.2150">
    <property type="entry name" value="Ribosomal RNA-processing protein 8, N-terminal domain"/>
    <property type="match status" value="1"/>
</dbReference>
<dbReference type="SUPFAM" id="SSF53335">
    <property type="entry name" value="S-adenosyl-L-methionine-dependent methyltransferases"/>
    <property type="match status" value="1"/>
</dbReference>
<evidence type="ECO:0000256" key="4">
    <source>
        <dbReference type="ARBA" id="ARBA00022552"/>
    </source>
</evidence>
<dbReference type="GO" id="GO:0005677">
    <property type="term" value="C:chromatin silencing complex"/>
    <property type="evidence" value="ECO:0007669"/>
    <property type="project" value="TreeGrafter"/>
</dbReference>
<dbReference type="STRING" id="451379.A0A0N5AVP7"/>
<reference evidence="12" key="1">
    <citation type="submission" date="2017-02" db="UniProtKB">
        <authorList>
            <consortium name="WormBaseParasite"/>
        </authorList>
    </citation>
    <scope>IDENTIFICATION</scope>
</reference>
<dbReference type="GO" id="GO:0000183">
    <property type="term" value="P:rDNA heterochromatin formation"/>
    <property type="evidence" value="ECO:0007669"/>
    <property type="project" value="TreeGrafter"/>
</dbReference>
<evidence type="ECO:0000313" key="11">
    <source>
        <dbReference type="Proteomes" id="UP000046393"/>
    </source>
</evidence>
<evidence type="ECO:0000256" key="1">
    <source>
        <dbReference type="ARBA" id="ARBA00004604"/>
    </source>
</evidence>
<evidence type="ECO:0000256" key="8">
    <source>
        <dbReference type="ARBA" id="ARBA00023242"/>
    </source>
</evidence>
<feature type="compositionally biased region" description="Basic and acidic residues" evidence="10">
    <location>
        <begin position="1"/>
        <end position="34"/>
    </location>
</feature>
<keyword evidence="8 9" id="KW-0539">Nucleus</keyword>
<dbReference type="AlphaFoldDB" id="A0A0N5AVP7"/>
<keyword evidence="4 9" id="KW-0698">rRNA processing</keyword>
<dbReference type="Proteomes" id="UP000046393">
    <property type="component" value="Unplaced"/>
</dbReference>
<dbReference type="InterPro" id="IPR042036">
    <property type="entry name" value="RRP8_N"/>
</dbReference>
<dbReference type="WBParaSite" id="SMUV_0000897201-mRNA-1">
    <property type="protein sequence ID" value="SMUV_0000897201-mRNA-1"/>
    <property type="gene ID" value="SMUV_0000897201"/>
</dbReference>
<organism evidence="11 12">
    <name type="scientific">Syphacia muris</name>
    <dbReference type="NCBI Taxonomy" id="451379"/>
    <lineage>
        <taxon>Eukaryota</taxon>
        <taxon>Metazoa</taxon>
        <taxon>Ecdysozoa</taxon>
        <taxon>Nematoda</taxon>
        <taxon>Chromadorea</taxon>
        <taxon>Rhabditida</taxon>
        <taxon>Spirurina</taxon>
        <taxon>Oxyuridomorpha</taxon>
        <taxon>Oxyuroidea</taxon>
        <taxon>Oxyuridae</taxon>
        <taxon>Syphacia</taxon>
    </lineage>
</organism>
<comment type="function">
    <text evidence="9">Probable methyltransferase required to silence rDNA.</text>
</comment>
<dbReference type="GO" id="GO:0042149">
    <property type="term" value="P:cellular response to glucose starvation"/>
    <property type="evidence" value="ECO:0007669"/>
    <property type="project" value="TreeGrafter"/>
</dbReference>
<dbReference type="InterPro" id="IPR007823">
    <property type="entry name" value="RRP8"/>
</dbReference>
<dbReference type="PANTHER" id="PTHR12787:SF0">
    <property type="entry name" value="RIBOSOMAL RNA-PROCESSING PROTEIN 8"/>
    <property type="match status" value="1"/>
</dbReference>
<dbReference type="EC" id="2.1.1.-" evidence="9"/>
<accession>A0A0N5AVP7</accession>
<protein>
    <recommendedName>
        <fullName evidence="3 9">Ribosomal RNA-processing protein 8</fullName>
        <ecNumber evidence="9">2.1.1.-</ecNumber>
    </recommendedName>
</protein>
<evidence type="ECO:0000256" key="9">
    <source>
        <dbReference type="RuleBase" id="RU365074"/>
    </source>
</evidence>
<dbReference type="PANTHER" id="PTHR12787">
    <property type="entry name" value="RIBOSOMAL RNA-PROCESSING PROTEIN 8"/>
    <property type="match status" value="1"/>
</dbReference>
<keyword evidence="6 9" id="KW-0808">Transferase</keyword>
<evidence type="ECO:0000256" key="3">
    <source>
        <dbReference type="ARBA" id="ARBA00020203"/>
    </source>
</evidence>
<keyword evidence="11" id="KW-1185">Reference proteome</keyword>
<keyword evidence="7 9" id="KW-0949">S-adenosyl-L-methionine</keyword>
<comment type="similarity">
    <text evidence="2 9">Belongs to the methyltransferase superfamily. RRP8 family.</text>
</comment>
<comment type="subcellular location">
    <subcellularLocation>
        <location evidence="1 9">Nucleus</location>
        <location evidence="1 9">Nucleolus</location>
    </subcellularLocation>
</comment>
<dbReference type="Gene3D" id="3.40.50.150">
    <property type="entry name" value="Vaccinia Virus protein VP39"/>
    <property type="match status" value="1"/>
</dbReference>
<dbReference type="InterPro" id="IPR029063">
    <property type="entry name" value="SAM-dependent_MTases_sf"/>
</dbReference>
<proteinExistence type="inferred from homology"/>
<evidence type="ECO:0000256" key="6">
    <source>
        <dbReference type="ARBA" id="ARBA00022679"/>
    </source>
</evidence>
<dbReference type="GO" id="GO:0008168">
    <property type="term" value="F:methyltransferase activity"/>
    <property type="evidence" value="ECO:0007669"/>
    <property type="project" value="UniProtKB-KW"/>
</dbReference>
<sequence>MKRKSEAEFGSEPVRKVAKDIEGKKQKMVESEAKRSKRRPWRNKVRKKAAKLAGKMRQMEQLVRNKNEFVENHSPAILSVAENKSNERKRLKRKARKMKMKLLKNGHFVNEDSRLEKLKAGRFRYINEQLYTMSSTDAMKMFQTDPDSFRIYHESFRNQVKKWPFNPVSYIIQWLKSLDLEGLVIADMGCGNAQIASALEGSNATVYSFDLVALNERVTACDMSKVPLEKKSVDIVIFCLSLMGTNLHDYIREANRILKKDGILKIIEVASRFSSVRQFVYALSKMGFTLEEKVCLHSLLYVAI</sequence>
<feature type="region of interest" description="Disordered" evidence="10">
    <location>
        <begin position="1"/>
        <end position="56"/>
    </location>
</feature>
<evidence type="ECO:0000256" key="10">
    <source>
        <dbReference type="SAM" id="MobiDB-lite"/>
    </source>
</evidence>
<keyword evidence="5 9" id="KW-0489">Methyltransferase</keyword>
<evidence type="ECO:0000256" key="7">
    <source>
        <dbReference type="ARBA" id="ARBA00022691"/>
    </source>
</evidence>
<dbReference type="GO" id="GO:0046015">
    <property type="term" value="P:regulation of transcription by glucose"/>
    <property type="evidence" value="ECO:0007669"/>
    <property type="project" value="TreeGrafter"/>
</dbReference>
<evidence type="ECO:0000256" key="2">
    <source>
        <dbReference type="ARBA" id="ARBA00006301"/>
    </source>
</evidence>
<dbReference type="Pfam" id="PF05148">
    <property type="entry name" value="Methyltransf_8"/>
    <property type="match status" value="1"/>
</dbReference>
<dbReference type="FunFam" id="1.10.10.2150:FF:000001">
    <property type="entry name" value="Ribosomal RNA-processing protein 8"/>
    <property type="match status" value="1"/>
</dbReference>
<dbReference type="GO" id="GO:0006364">
    <property type="term" value="P:rRNA processing"/>
    <property type="evidence" value="ECO:0007669"/>
    <property type="project" value="UniProtKB-UniRule"/>
</dbReference>
<dbReference type="GO" id="GO:0033553">
    <property type="term" value="C:rDNA heterochromatin"/>
    <property type="evidence" value="ECO:0007669"/>
    <property type="project" value="TreeGrafter"/>
</dbReference>
<evidence type="ECO:0000256" key="5">
    <source>
        <dbReference type="ARBA" id="ARBA00022603"/>
    </source>
</evidence>
<dbReference type="GO" id="GO:0005730">
    <property type="term" value="C:nucleolus"/>
    <property type="evidence" value="ECO:0007669"/>
    <property type="project" value="UniProtKB-SubCell"/>
</dbReference>
<name>A0A0N5AVP7_9BILA</name>
<dbReference type="GO" id="GO:0032259">
    <property type="term" value="P:methylation"/>
    <property type="evidence" value="ECO:0007669"/>
    <property type="project" value="UniProtKB-KW"/>
</dbReference>
<feature type="compositionally biased region" description="Basic residues" evidence="10">
    <location>
        <begin position="35"/>
        <end position="50"/>
    </location>
</feature>
<evidence type="ECO:0000313" key="12">
    <source>
        <dbReference type="WBParaSite" id="SMUV_0000897201-mRNA-1"/>
    </source>
</evidence>